<name>A0A182MK28_9DIPT</name>
<dbReference type="SMART" id="SM00952">
    <property type="entry name" value="RAP"/>
    <property type="match status" value="1"/>
</dbReference>
<dbReference type="InterPro" id="IPR013584">
    <property type="entry name" value="RAP"/>
</dbReference>
<dbReference type="EnsemblMetazoa" id="ACUA020182-RA">
    <property type="protein sequence ID" value="ACUA020182-PA"/>
    <property type="gene ID" value="ACUA020182"/>
</dbReference>
<dbReference type="EMBL" id="AXCM01000597">
    <property type="status" value="NOT_ANNOTATED_CDS"/>
    <property type="molecule type" value="Genomic_DNA"/>
</dbReference>
<evidence type="ECO:0000313" key="3">
    <source>
        <dbReference type="Proteomes" id="UP000075883"/>
    </source>
</evidence>
<accession>A0A182MK28</accession>
<keyword evidence="3" id="KW-1185">Reference proteome</keyword>
<evidence type="ECO:0000259" key="1">
    <source>
        <dbReference type="PROSITE" id="PS51286"/>
    </source>
</evidence>
<reference evidence="2" key="2">
    <citation type="submission" date="2020-05" db="UniProtKB">
        <authorList>
            <consortium name="EnsemblMetazoa"/>
        </authorList>
    </citation>
    <scope>IDENTIFICATION</scope>
    <source>
        <strain evidence="2">A-37</strain>
    </source>
</reference>
<sequence>MFQPARCLSTIVRRTITQSCHKRAHLTGIVAVKKFADSENDYASAVLRNVAQKRSLEIPVTAHKVPADLENILQTHVAWCNAHPERVLLLLRHIVASAGHTDNGASPLEDVRFTEFITTFVKLVPTFTDTQLSQALETLAALEEIKSIYEPNYLLLWTTLDSECLERVANWNVEQLLHFADQWYPLRLAKQGKYVNKAIWKISNRLRKLPPEQLLKTVFYINLTRVPVENMMDIETNFHQNFDAFSIDNIAVLCMGFFKTETPIRNSELLEKIYHQLTMQVSSVEDIALTAILKLLRYSSRIPNVSSMERLLDALVPEIPRLSLLACLHVALLGSDIHVCHRDTLALIVDKFLQNINNLRLKDVERIAFVLAHGNIALKDNREMLLLRTILADIPNRVAEIVQYPKCYISLLHFLSLRNIYDTAYISGAFERRFLQLAYSKNIGGAGREAVALDAFVAINLAEGEYGGNRFPDNAFRLVCKLTQDYLPNPSYKLTKSDRMLLDIQTTFSTIWKAPCQILHLLPHYQRPDILFCFDDRTRKVVTLSETFEDGLPNTHAIMKRENVLGERRSCDSNLRLVAIVVGSWNCYVRNDRRRTGGYEMKLAQLRKLNYETIEIPWYEWPVYSRDDMRKYLEAKLSPFLAKARRMEMMK</sequence>
<dbReference type="PROSITE" id="PS51286">
    <property type="entry name" value="RAP"/>
    <property type="match status" value="1"/>
</dbReference>
<reference evidence="3" key="1">
    <citation type="submission" date="2013-09" db="EMBL/GenBank/DDBJ databases">
        <title>The Genome Sequence of Anopheles culicifacies species A.</title>
        <authorList>
            <consortium name="The Broad Institute Genomics Platform"/>
            <person name="Neafsey D.E."/>
            <person name="Besansky N."/>
            <person name="Howell P."/>
            <person name="Walton C."/>
            <person name="Young S.K."/>
            <person name="Zeng Q."/>
            <person name="Gargeya S."/>
            <person name="Fitzgerald M."/>
            <person name="Haas B."/>
            <person name="Abouelleil A."/>
            <person name="Allen A.W."/>
            <person name="Alvarado L."/>
            <person name="Arachchi H.M."/>
            <person name="Berlin A.M."/>
            <person name="Chapman S.B."/>
            <person name="Gainer-Dewar J."/>
            <person name="Goldberg J."/>
            <person name="Griggs A."/>
            <person name="Gujja S."/>
            <person name="Hansen M."/>
            <person name="Howarth C."/>
            <person name="Imamovic A."/>
            <person name="Ireland A."/>
            <person name="Larimer J."/>
            <person name="McCowan C."/>
            <person name="Murphy C."/>
            <person name="Pearson M."/>
            <person name="Poon T.W."/>
            <person name="Priest M."/>
            <person name="Roberts A."/>
            <person name="Saif S."/>
            <person name="Shea T."/>
            <person name="Sisk P."/>
            <person name="Sykes S."/>
            <person name="Wortman J."/>
            <person name="Nusbaum C."/>
            <person name="Birren B."/>
        </authorList>
    </citation>
    <scope>NUCLEOTIDE SEQUENCE [LARGE SCALE GENOMIC DNA]</scope>
    <source>
        <strain evidence="3">A-37</strain>
    </source>
</reference>
<dbReference type="AlphaFoldDB" id="A0A182MK28"/>
<protein>
    <recommendedName>
        <fullName evidence="1">RAP domain-containing protein</fullName>
    </recommendedName>
</protein>
<organism evidence="2 3">
    <name type="scientific">Anopheles culicifacies</name>
    <dbReference type="NCBI Taxonomy" id="139723"/>
    <lineage>
        <taxon>Eukaryota</taxon>
        <taxon>Metazoa</taxon>
        <taxon>Ecdysozoa</taxon>
        <taxon>Arthropoda</taxon>
        <taxon>Hexapoda</taxon>
        <taxon>Insecta</taxon>
        <taxon>Pterygota</taxon>
        <taxon>Neoptera</taxon>
        <taxon>Endopterygota</taxon>
        <taxon>Diptera</taxon>
        <taxon>Nematocera</taxon>
        <taxon>Culicoidea</taxon>
        <taxon>Culicidae</taxon>
        <taxon>Anophelinae</taxon>
        <taxon>Anopheles</taxon>
        <taxon>culicifacies species complex</taxon>
    </lineage>
</organism>
<evidence type="ECO:0000313" key="2">
    <source>
        <dbReference type="EnsemblMetazoa" id="ACUA020182-PA"/>
    </source>
</evidence>
<dbReference type="VEuPathDB" id="VectorBase:ACUA020182"/>
<dbReference type="Proteomes" id="UP000075883">
    <property type="component" value="Unassembled WGS sequence"/>
</dbReference>
<dbReference type="Pfam" id="PF08373">
    <property type="entry name" value="RAP"/>
    <property type="match status" value="1"/>
</dbReference>
<feature type="domain" description="RAP" evidence="1">
    <location>
        <begin position="578"/>
        <end position="635"/>
    </location>
</feature>
<proteinExistence type="predicted"/>